<feature type="chain" id="PRO_5036848399" description="CarboxypepD_reg-like domain-containing protein" evidence="1">
    <location>
        <begin position="21"/>
        <end position="229"/>
    </location>
</feature>
<evidence type="ECO:0000313" key="3">
    <source>
        <dbReference type="Proteomes" id="UP000638732"/>
    </source>
</evidence>
<name>A0A965ZGF7_9SPHI</name>
<proteinExistence type="predicted"/>
<reference evidence="2" key="2">
    <citation type="submission" date="2020-10" db="EMBL/GenBank/DDBJ databases">
        <title>Mucilaginibacter sp. nov., isolated from soil.</title>
        <authorList>
            <person name="Jeon C.O."/>
        </authorList>
    </citation>
    <scope>NUCLEOTIDE SEQUENCE</scope>
    <source>
        <strain evidence="2">R11</strain>
    </source>
</reference>
<keyword evidence="3" id="KW-1185">Reference proteome</keyword>
<reference evidence="2" key="1">
    <citation type="submission" date="2020-01" db="EMBL/GenBank/DDBJ databases">
        <authorList>
            <person name="Seo Y.L."/>
        </authorList>
    </citation>
    <scope>NUCLEOTIDE SEQUENCE</scope>
    <source>
        <strain evidence="2">R11</strain>
    </source>
</reference>
<dbReference type="InterPro" id="IPR008969">
    <property type="entry name" value="CarboxyPept-like_regulatory"/>
</dbReference>
<organism evidence="2 3">
    <name type="scientific">Mucilaginibacter agri</name>
    <dbReference type="NCBI Taxonomy" id="2695265"/>
    <lineage>
        <taxon>Bacteria</taxon>
        <taxon>Pseudomonadati</taxon>
        <taxon>Bacteroidota</taxon>
        <taxon>Sphingobacteriia</taxon>
        <taxon>Sphingobacteriales</taxon>
        <taxon>Sphingobacteriaceae</taxon>
        <taxon>Mucilaginibacter</taxon>
    </lineage>
</organism>
<evidence type="ECO:0008006" key="4">
    <source>
        <dbReference type="Google" id="ProtNLM"/>
    </source>
</evidence>
<dbReference type="AlphaFoldDB" id="A0A965ZGF7"/>
<protein>
    <recommendedName>
        <fullName evidence="4">CarboxypepD_reg-like domain-containing protein</fullName>
    </recommendedName>
</protein>
<comment type="caution">
    <text evidence="2">The sequence shown here is derived from an EMBL/GenBank/DDBJ whole genome shotgun (WGS) entry which is preliminary data.</text>
</comment>
<evidence type="ECO:0000256" key="1">
    <source>
        <dbReference type="SAM" id="SignalP"/>
    </source>
</evidence>
<dbReference type="SUPFAM" id="SSF49464">
    <property type="entry name" value="Carboxypeptidase regulatory domain-like"/>
    <property type="match status" value="1"/>
</dbReference>
<sequence length="229" mass="25802">MKSILSAILFCLFISASSYAQTLRGTVSETGTNIKLQDVFIKNTANKQLALSEKGGKFSIPAQVGNIIVFSSPGYISDTLYVTDLKTRNVQLALQSIALREVSIKSTNKFDPHTEYPEVYERSKVYALSPSTWFSKEGKDARRLKKYFQHEAEERAVDSAFNIAYVGSLVPLKGQQLEDFMTVYRPTYAFLRNNAGESMAVYVNDSYKKWMALPPDQRKVQHLTTPESN</sequence>
<gene>
    <name evidence="2" type="ORF">GSY63_14600</name>
</gene>
<dbReference type="RefSeq" id="WP_166586563.1">
    <property type="nucleotide sequence ID" value="NZ_WWEO01000043.1"/>
</dbReference>
<keyword evidence="1" id="KW-0732">Signal</keyword>
<accession>A0A965ZGF7</accession>
<feature type="signal peptide" evidence="1">
    <location>
        <begin position="1"/>
        <end position="20"/>
    </location>
</feature>
<dbReference type="Proteomes" id="UP000638732">
    <property type="component" value="Unassembled WGS sequence"/>
</dbReference>
<evidence type="ECO:0000313" key="2">
    <source>
        <dbReference type="EMBL" id="NCD70594.1"/>
    </source>
</evidence>
<dbReference type="EMBL" id="WWEO01000043">
    <property type="protein sequence ID" value="NCD70594.1"/>
    <property type="molecule type" value="Genomic_DNA"/>
</dbReference>